<protein>
    <recommendedName>
        <fullName evidence="1">RES domain-containing protein</fullName>
    </recommendedName>
</protein>
<dbReference type="SMART" id="SM00953">
    <property type="entry name" value="RES"/>
    <property type="match status" value="1"/>
</dbReference>
<dbReference type="OrthoDB" id="7257056at2"/>
<organism evidence="2 3">
    <name type="scientific">Sphingomonas panacis</name>
    <dbReference type="NCBI Taxonomy" id="1560345"/>
    <lineage>
        <taxon>Bacteria</taxon>
        <taxon>Pseudomonadati</taxon>
        <taxon>Pseudomonadota</taxon>
        <taxon>Alphaproteobacteria</taxon>
        <taxon>Sphingomonadales</taxon>
        <taxon>Sphingomonadaceae</taxon>
        <taxon>Sphingomonas</taxon>
    </lineage>
</organism>
<name>A0A1B3ZEI4_9SPHN</name>
<feature type="domain" description="RES" evidence="1">
    <location>
        <begin position="26"/>
        <end position="161"/>
    </location>
</feature>
<dbReference type="EMBL" id="CP014168">
    <property type="protein sequence ID" value="AOH85835.1"/>
    <property type="molecule type" value="Genomic_DNA"/>
</dbReference>
<gene>
    <name evidence="2" type="ORF">AWL63_19635</name>
</gene>
<dbReference type="RefSeq" id="WP_069206364.1">
    <property type="nucleotide sequence ID" value="NZ_CP014168.1"/>
</dbReference>
<dbReference type="STRING" id="1560345.AWL63_19635"/>
<accession>A0A1B3ZEI4</accession>
<evidence type="ECO:0000313" key="3">
    <source>
        <dbReference type="Proteomes" id="UP000094256"/>
    </source>
</evidence>
<dbReference type="Pfam" id="PF08808">
    <property type="entry name" value="RES"/>
    <property type="match status" value="1"/>
</dbReference>
<proteinExistence type="predicted"/>
<dbReference type="InterPro" id="IPR014914">
    <property type="entry name" value="RES_dom"/>
</dbReference>
<reference evidence="2 3" key="1">
    <citation type="submission" date="2016-01" db="EMBL/GenBank/DDBJ databases">
        <title>Complete genome and mega plasmid sequence of Sphingomonas panacis DCY99 elicits systemic resistance in rice to Xanthomonas oryzae.</title>
        <authorList>
            <person name="Kim Y.J."/>
            <person name="Yang D.C."/>
            <person name="Sing P."/>
        </authorList>
    </citation>
    <scope>NUCLEOTIDE SEQUENCE [LARGE SCALE GENOMIC DNA]</scope>
    <source>
        <strain evidence="2 3">DCY99</strain>
    </source>
</reference>
<keyword evidence="3" id="KW-1185">Reference proteome</keyword>
<evidence type="ECO:0000313" key="2">
    <source>
        <dbReference type="EMBL" id="AOH85835.1"/>
    </source>
</evidence>
<dbReference type="AlphaFoldDB" id="A0A1B3ZEI4"/>
<dbReference type="KEGG" id="span:AWL63_19635"/>
<dbReference type="Proteomes" id="UP000094256">
    <property type="component" value="Chromosome"/>
</dbReference>
<evidence type="ECO:0000259" key="1">
    <source>
        <dbReference type="SMART" id="SM00953"/>
    </source>
</evidence>
<sequence>MTSVRLRRVETGVRLHRIHRATHSPIFFGPSGDAPQSRYDAPDGSYKVLYAARTLETAFGETLVRTPEVPYVLSPSVGTRIRSELATTRPLKLYPLVDAGVSAHGLSFTDLHGADYIRTWALSAEIHSMTAADGILYTSRFDNQRCIALFDRAADAVAETTIKGIAIGAAQATVLAHHFGKQFVEP</sequence>